<protein>
    <submittedName>
        <fullName evidence="5">Acid protease</fullName>
    </submittedName>
</protein>
<dbReference type="SUPFAM" id="SSF50630">
    <property type="entry name" value="Acid proteases"/>
    <property type="match status" value="1"/>
</dbReference>
<dbReference type="PROSITE" id="PS51767">
    <property type="entry name" value="PEPTIDASE_A1"/>
    <property type="match status" value="1"/>
</dbReference>
<dbReference type="PANTHER" id="PTHR47966:SF57">
    <property type="entry name" value="PEPTIDASE A1 DOMAIN-CONTAINING PROTEIN"/>
    <property type="match status" value="1"/>
</dbReference>
<dbReference type="GO" id="GO:0004190">
    <property type="term" value="F:aspartic-type endopeptidase activity"/>
    <property type="evidence" value="ECO:0007669"/>
    <property type="project" value="InterPro"/>
</dbReference>
<sequence>MYSRFAFVILKVAGLVRTANALSVLFSASSKDQVSDDIFDFQNINNVTSSAAIYTTELSVAGEKFTVQLDTGSSDLWLDTTGIDLSSFTDTGVKSSISYLDSTVAQGPVLIGNVTIGSFSASQALISAPGANATTYGDKGLLGVGPPLLSQINNDLTGTSFDGSPFLQNVFDDDPSLDEFITFALSRSESTGTTDGGIFTIGEIASNLTSVSSSPKLDVVLKSRWTVLMDGVIVNGKKISGNSAFLDLDVPSQQPSQTLANLDTGTGLALIPGVYADAIYGSIPGSSLDEVSGLYIVPCDAKVNVSFIFGGVEYPVHPIDTIQATLGTDGSIACFSGFLPTDVDPNESTEDFLLGDSFMRNVYAVFSFGSFISGTNPPTIQLLSTTDADKAYAEFDSLSAQRNQSLLGKVTNSGSSTSPTSPSSSRDSSATLLMPGTLYGWLSLATLALLSGLVIP</sequence>
<feature type="signal peptide" evidence="3">
    <location>
        <begin position="1"/>
        <end position="21"/>
    </location>
</feature>
<evidence type="ECO:0000313" key="5">
    <source>
        <dbReference type="EMBL" id="OCB85534.1"/>
    </source>
</evidence>
<keyword evidence="6" id="KW-1185">Reference proteome</keyword>
<feature type="domain" description="Peptidase A1" evidence="4">
    <location>
        <begin position="54"/>
        <end position="376"/>
    </location>
</feature>
<evidence type="ECO:0000313" key="6">
    <source>
        <dbReference type="Proteomes" id="UP000757232"/>
    </source>
</evidence>
<evidence type="ECO:0000256" key="2">
    <source>
        <dbReference type="SAM" id="MobiDB-lite"/>
    </source>
</evidence>
<dbReference type="Pfam" id="PF00026">
    <property type="entry name" value="Asp"/>
    <property type="match status" value="1"/>
</dbReference>
<proteinExistence type="inferred from homology"/>
<accession>A0A9Q5N9L8</accession>
<dbReference type="PANTHER" id="PTHR47966">
    <property type="entry name" value="BETA-SITE APP-CLEAVING ENZYME, ISOFORM A-RELATED"/>
    <property type="match status" value="1"/>
</dbReference>
<evidence type="ECO:0000256" key="1">
    <source>
        <dbReference type="ARBA" id="ARBA00007447"/>
    </source>
</evidence>
<dbReference type="Proteomes" id="UP000757232">
    <property type="component" value="Unassembled WGS sequence"/>
</dbReference>
<organism evidence="5 6">
    <name type="scientific">Sanghuangporus baumii</name>
    <name type="common">Phellinus baumii</name>
    <dbReference type="NCBI Taxonomy" id="108892"/>
    <lineage>
        <taxon>Eukaryota</taxon>
        <taxon>Fungi</taxon>
        <taxon>Dikarya</taxon>
        <taxon>Basidiomycota</taxon>
        <taxon>Agaricomycotina</taxon>
        <taxon>Agaricomycetes</taxon>
        <taxon>Hymenochaetales</taxon>
        <taxon>Hymenochaetaceae</taxon>
        <taxon>Sanghuangporus</taxon>
    </lineage>
</organism>
<comment type="caution">
    <text evidence="5">The sequence shown here is derived from an EMBL/GenBank/DDBJ whole genome shotgun (WGS) entry which is preliminary data.</text>
</comment>
<keyword evidence="5" id="KW-0645">Protease</keyword>
<reference evidence="5" key="1">
    <citation type="submission" date="2016-06" db="EMBL/GenBank/DDBJ databases">
        <title>Draft Genome sequence of the fungus Inonotus baumii.</title>
        <authorList>
            <person name="Zhu H."/>
            <person name="Lin W."/>
        </authorList>
    </citation>
    <scope>NUCLEOTIDE SEQUENCE</scope>
    <source>
        <strain evidence="5">821</strain>
    </source>
</reference>
<dbReference type="OrthoDB" id="771136at2759"/>
<feature type="compositionally biased region" description="Low complexity" evidence="2">
    <location>
        <begin position="413"/>
        <end position="429"/>
    </location>
</feature>
<gene>
    <name evidence="5" type="ORF">A7U60_g7544</name>
</gene>
<name>A0A9Q5N9L8_SANBA</name>
<dbReference type="GO" id="GO:0006508">
    <property type="term" value="P:proteolysis"/>
    <property type="evidence" value="ECO:0007669"/>
    <property type="project" value="UniProtKB-KW"/>
</dbReference>
<dbReference type="InterPro" id="IPR033121">
    <property type="entry name" value="PEPTIDASE_A1"/>
</dbReference>
<keyword evidence="5" id="KW-0378">Hydrolase</keyword>
<dbReference type="PRINTS" id="PR00792">
    <property type="entry name" value="PEPSIN"/>
</dbReference>
<keyword evidence="3" id="KW-0732">Signal</keyword>
<comment type="similarity">
    <text evidence="1">Belongs to the peptidase A1 family.</text>
</comment>
<evidence type="ECO:0000256" key="3">
    <source>
        <dbReference type="SAM" id="SignalP"/>
    </source>
</evidence>
<dbReference type="InterPro" id="IPR021109">
    <property type="entry name" value="Peptidase_aspartic_dom_sf"/>
</dbReference>
<dbReference type="EMBL" id="LNZH02000209">
    <property type="protein sequence ID" value="OCB85534.1"/>
    <property type="molecule type" value="Genomic_DNA"/>
</dbReference>
<feature type="region of interest" description="Disordered" evidence="2">
    <location>
        <begin position="409"/>
        <end position="429"/>
    </location>
</feature>
<dbReference type="InterPro" id="IPR001461">
    <property type="entry name" value="Aspartic_peptidase_A1"/>
</dbReference>
<evidence type="ECO:0000259" key="4">
    <source>
        <dbReference type="PROSITE" id="PS51767"/>
    </source>
</evidence>
<dbReference type="AlphaFoldDB" id="A0A9Q5N9L8"/>
<feature type="chain" id="PRO_5040290481" evidence="3">
    <location>
        <begin position="22"/>
        <end position="456"/>
    </location>
</feature>
<dbReference type="Gene3D" id="2.40.70.10">
    <property type="entry name" value="Acid Proteases"/>
    <property type="match status" value="2"/>
</dbReference>